<dbReference type="PANTHER" id="PTHR30055:SF148">
    <property type="entry name" value="TETR-FAMILY TRANSCRIPTIONAL REGULATOR"/>
    <property type="match status" value="1"/>
</dbReference>
<dbReference type="InterPro" id="IPR011075">
    <property type="entry name" value="TetR_C"/>
</dbReference>
<dbReference type="SUPFAM" id="SSF46689">
    <property type="entry name" value="Homeodomain-like"/>
    <property type="match status" value="1"/>
</dbReference>
<evidence type="ECO:0000313" key="6">
    <source>
        <dbReference type="EMBL" id="SFD04641.1"/>
    </source>
</evidence>
<feature type="domain" description="HTH tetR-type" evidence="5">
    <location>
        <begin position="15"/>
        <end position="75"/>
    </location>
</feature>
<dbReference type="PANTHER" id="PTHR30055">
    <property type="entry name" value="HTH-TYPE TRANSCRIPTIONAL REGULATOR RUTR"/>
    <property type="match status" value="1"/>
</dbReference>
<proteinExistence type="predicted"/>
<reference evidence="7" key="1">
    <citation type="submission" date="2016-10" db="EMBL/GenBank/DDBJ databases">
        <authorList>
            <person name="Varghese N."/>
            <person name="Submissions S."/>
        </authorList>
    </citation>
    <scope>NUCLEOTIDE SEQUENCE [LARGE SCALE GENOMIC DNA]</scope>
    <source>
        <strain evidence="7">DSM 45962</strain>
    </source>
</reference>
<evidence type="ECO:0000256" key="1">
    <source>
        <dbReference type="ARBA" id="ARBA00023015"/>
    </source>
</evidence>
<dbReference type="RefSeq" id="WP_091558412.1">
    <property type="nucleotide sequence ID" value="NZ_BNAC01000004.1"/>
</dbReference>
<evidence type="ECO:0000256" key="2">
    <source>
        <dbReference type="ARBA" id="ARBA00023125"/>
    </source>
</evidence>
<dbReference type="AlphaFoldDB" id="A0A1I1P3X6"/>
<keyword evidence="1" id="KW-0805">Transcription regulation</keyword>
<dbReference type="InterPro" id="IPR001647">
    <property type="entry name" value="HTH_TetR"/>
</dbReference>
<dbReference type="GO" id="GO:0003700">
    <property type="term" value="F:DNA-binding transcription factor activity"/>
    <property type="evidence" value="ECO:0007669"/>
    <property type="project" value="TreeGrafter"/>
</dbReference>
<sequence>MPPTPRVRTGRPRDADLTQRLLDGAVELVAERGYSRLNPEVLAARTGAGKAAIYRRWRTMPALLTDALDGVRLVRTPPDTGSLRGDLAALLHPFTRSPDVLEQAVASVLGLAHHSPELRASLDRALVAPLREAVAAVCEREAGRGRPVAPAQRHLMHRVLQALWWERCGALVPPMPAPEVLALVDRVLLPLVAVR</sequence>
<dbReference type="EMBL" id="FOMD01000002">
    <property type="protein sequence ID" value="SFD04641.1"/>
    <property type="molecule type" value="Genomic_DNA"/>
</dbReference>
<evidence type="ECO:0000259" key="5">
    <source>
        <dbReference type="PROSITE" id="PS50977"/>
    </source>
</evidence>
<keyword evidence="3" id="KW-0804">Transcription</keyword>
<dbReference type="Gene3D" id="1.10.10.60">
    <property type="entry name" value="Homeodomain-like"/>
    <property type="match status" value="1"/>
</dbReference>
<dbReference type="STRING" id="1225127.SAMN05661030_2408"/>
<accession>A0A1I1P3X6</accession>
<dbReference type="PRINTS" id="PR00455">
    <property type="entry name" value="HTHTETR"/>
</dbReference>
<dbReference type="Pfam" id="PF00440">
    <property type="entry name" value="TetR_N"/>
    <property type="match status" value="1"/>
</dbReference>
<gene>
    <name evidence="6" type="ORF">SAMN05661030_2408</name>
</gene>
<dbReference type="Pfam" id="PF16859">
    <property type="entry name" value="TetR_C_11"/>
    <property type="match status" value="1"/>
</dbReference>
<dbReference type="SUPFAM" id="SSF48498">
    <property type="entry name" value="Tetracyclin repressor-like, C-terminal domain"/>
    <property type="match status" value="1"/>
</dbReference>
<dbReference type="OrthoDB" id="9796019at2"/>
<protein>
    <submittedName>
        <fullName evidence="6">Transcriptional regulator, TetR family</fullName>
    </submittedName>
</protein>
<organism evidence="6 7">
    <name type="scientific">Klenkia taihuensis</name>
    <dbReference type="NCBI Taxonomy" id="1225127"/>
    <lineage>
        <taxon>Bacteria</taxon>
        <taxon>Bacillati</taxon>
        <taxon>Actinomycetota</taxon>
        <taxon>Actinomycetes</taxon>
        <taxon>Geodermatophilales</taxon>
        <taxon>Geodermatophilaceae</taxon>
        <taxon>Klenkia</taxon>
    </lineage>
</organism>
<dbReference type="InterPro" id="IPR036271">
    <property type="entry name" value="Tet_transcr_reg_TetR-rel_C_sf"/>
</dbReference>
<name>A0A1I1P3X6_9ACTN</name>
<keyword evidence="2 4" id="KW-0238">DNA-binding</keyword>
<dbReference type="Gene3D" id="1.10.357.10">
    <property type="entry name" value="Tetracycline Repressor, domain 2"/>
    <property type="match status" value="1"/>
</dbReference>
<evidence type="ECO:0000256" key="4">
    <source>
        <dbReference type="PROSITE-ProRule" id="PRU00335"/>
    </source>
</evidence>
<feature type="DNA-binding region" description="H-T-H motif" evidence="4">
    <location>
        <begin position="38"/>
        <end position="57"/>
    </location>
</feature>
<dbReference type="Proteomes" id="UP000199022">
    <property type="component" value="Unassembled WGS sequence"/>
</dbReference>
<evidence type="ECO:0000256" key="3">
    <source>
        <dbReference type="ARBA" id="ARBA00023163"/>
    </source>
</evidence>
<dbReference type="PROSITE" id="PS50977">
    <property type="entry name" value="HTH_TETR_2"/>
    <property type="match status" value="1"/>
</dbReference>
<evidence type="ECO:0000313" key="7">
    <source>
        <dbReference type="Proteomes" id="UP000199022"/>
    </source>
</evidence>
<dbReference type="InterPro" id="IPR050109">
    <property type="entry name" value="HTH-type_TetR-like_transc_reg"/>
</dbReference>
<dbReference type="InterPro" id="IPR009057">
    <property type="entry name" value="Homeodomain-like_sf"/>
</dbReference>
<keyword evidence="7" id="KW-1185">Reference proteome</keyword>
<dbReference type="GO" id="GO:0000976">
    <property type="term" value="F:transcription cis-regulatory region binding"/>
    <property type="evidence" value="ECO:0007669"/>
    <property type="project" value="TreeGrafter"/>
</dbReference>